<dbReference type="SUPFAM" id="SSF47413">
    <property type="entry name" value="lambda repressor-like DNA-binding domains"/>
    <property type="match status" value="1"/>
</dbReference>
<protein>
    <submittedName>
        <fullName evidence="1">Putative addiction module antidote protein</fullName>
    </submittedName>
</protein>
<gene>
    <name evidence="1" type="ORF">BCL74_2126</name>
</gene>
<comment type="caution">
    <text evidence="1">The sequence shown here is derived from an EMBL/GenBank/DDBJ whole genome shotgun (WGS) entry which is preliminary data.</text>
</comment>
<dbReference type="Pfam" id="PF21716">
    <property type="entry name" value="dnstrm_HI1420"/>
    <property type="match status" value="1"/>
</dbReference>
<dbReference type="OrthoDB" id="9798416at2"/>
<dbReference type="PANTHER" id="PTHR40275">
    <property type="entry name" value="SSL7038 PROTEIN"/>
    <property type="match status" value="1"/>
</dbReference>
<dbReference type="EMBL" id="RBIG01000002">
    <property type="protein sequence ID" value="RKQ70185.1"/>
    <property type="molecule type" value="Genomic_DNA"/>
</dbReference>
<dbReference type="InterPro" id="IPR010982">
    <property type="entry name" value="Lambda_DNA-bd_dom_sf"/>
</dbReference>
<evidence type="ECO:0000313" key="2">
    <source>
        <dbReference type="Proteomes" id="UP000277424"/>
    </source>
</evidence>
<evidence type="ECO:0000313" key="1">
    <source>
        <dbReference type="EMBL" id="RKQ70185.1"/>
    </source>
</evidence>
<proteinExistence type="predicted"/>
<dbReference type="RefSeq" id="WP_008945389.1">
    <property type="nucleotide sequence ID" value="NZ_RBIG01000002.1"/>
</dbReference>
<dbReference type="AlphaFoldDB" id="A0A420WGX4"/>
<dbReference type="PANTHER" id="PTHR40275:SF1">
    <property type="entry name" value="SSL7038 PROTEIN"/>
    <property type="match status" value="1"/>
</dbReference>
<accession>A0A420WGX4</accession>
<dbReference type="Proteomes" id="UP000277424">
    <property type="component" value="Unassembled WGS sequence"/>
</dbReference>
<name>A0A420WGX4_9PROT</name>
<dbReference type="GO" id="GO:0003677">
    <property type="term" value="F:DNA binding"/>
    <property type="evidence" value="ECO:0007669"/>
    <property type="project" value="InterPro"/>
</dbReference>
<reference evidence="1 2" key="1">
    <citation type="submission" date="2018-10" db="EMBL/GenBank/DDBJ databases">
        <title>Comparative analysis of microorganisms from saline springs in Andes Mountain Range, Colombia.</title>
        <authorList>
            <person name="Rubin E."/>
        </authorList>
    </citation>
    <scope>NUCLEOTIDE SEQUENCE [LARGE SCALE GENOMIC DNA]</scope>
    <source>
        <strain evidence="1 2">USBA 36</strain>
    </source>
</reference>
<dbReference type="NCBIfam" id="TIGR02684">
    <property type="entry name" value="dnstrm_HI1420"/>
    <property type="match status" value="1"/>
</dbReference>
<organism evidence="1 2">
    <name type="scientific">Oceanibaculum indicum</name>
    <dbReference type="NCBI Taxonomy" id="526216"/>
    <lineage>
        <taxon>Bacteria</taxon>
        <taxon>Pseudomonadati</taxon>
        <taxon>Pseudomonadota</taxon>
        <taxon>Alphaproteobacteria</taxon>
        <taxon>Rhodospirillales</taxon>
        <taxon>Oceanibaculaceae</taxon>
        <taxon>Oceanibaculum</taxon>
    </lineage>
</organism>
<dbReference type="InterPro" id="IPR014057">
    <property type="entry name" value="HI1420"/>
</dbReference>
<sequence>MPVKTRLWDASEHLDSPEAIAAYLDAAMEDGDPAVITAALGDVARSRGMTQIAQETGLARESLYRALSAEGRPEFSTVLKVLKSFGVRLSATPV</sequence>